<dbReference type="KEGG" id="mbd:MEBOL_001655"/>
<dbReference type="RefSeq" id="WP_157774816.1">
    <property type="nucleotide sequence ID" value="NZ_CP022163.1"/>
</dbReference>
<evidence type="ECO:0000256" key="1">
    <source>
        <dbReference type="SAM" id="MobiDB-lite"/>
    </source>
</evidence>
<dbReference type="EMBL" id="CP022163">
    <property type="protein sequence ID" value="ATB28209.1"/>
    <property type="molecule type" value="Genomic_DNA"/>
</dbReference>
<feature type="signal peptide" evidence="2">
    <location>
        <begin position="1"/>
        <end position="25"/>
    </location>
</feature>
<sequence>MNKPFSARRALRLICTLSTFFLVNAGLVVEAAAPSAPSSPPEPWVFSNPLRSEALFAAGYAAPWVSAGSAWVSTDGKQVAFFTREPSSVEGISRTLVIKDVDTDTVVFEKMLFSEEESLQNGTALERLARSRAQEVLTSRPQDHWVPLAHQDLSSHEKEFFSDACFEKQLHPKRSATLETLKVTYQEPRVQVWRRGKKVLDRQFPSWRVNQTQCPHASPSWLNRVFSSRAHGMLLLELGFCGTDLCPEPATVFHALRIPGDKPRPGGPSGSQATESPRTPSAHYETEGEIAQTLYVTGFPAMAVDGSQVALAEVLPDGERGAPNLLITMRRPQTNEVIWKHALLEAGESASVKKAAPPPRRELDQKVRERIRVTNEQLRATQWVPLVEQAVQPMVLGQCPVETTQTLRLSELEMTFHQGRITLKRDGTDLPVNMSVPALDSSANETCGTARRTFIDTAYADPNQKTVVLRLSTCVDDVCPKPISGYHILQLPE</sequence>
<name>A0A250I8L5_9BACT</name>
<organism evidence="3 4">
    <name type="scientific">Melittangium boletus DSM 14713</name>
    <dbReference type="NCBI Taxonomy" id="1294270"/>
    <lineage>
        <taxon>Bacteria</taxon>
        <taxon>Pseudomonadati</taxon>
        <taxon>Myxococcota</taxon>
        <taxon>Myxococcia</taxon>
        <taxon>Myxococcales</taxon>
        <taxon>Cystobacterineae</taxon>
        <taxon>Archangiaceae</taxon>
        <taxon>Melittangium</taxon>
    </lineage>
</organism>
<accession>A0A250I8L5</accession>
<feature type="region of interest" description="Disordered" evidence="1">
    <location>
        <begin position="257"/>
        <end position="285"/>
    </location>
</feature>
<proteinExistence type="predicted"/>
<protein>
    <recommendedName>
        <fullName evidence="5">Lipoprotein</fullName>
    </recommendedName>
</protein>
<keyword evidence="4" id="KW-1185">Reference proteome</keyword>
<keyword evidence="2" id="KW-0732">Signal</keyword>
<dbReference type="AlphaFoldDB" id="A0A250I8L5"/>
<evidence type="ECO:0008006" key="5">
    <source>
        <dbReference type="Google" id="ProtNLM"/>
    </source>
</evidence>
<dbReference type="OrthoDB" id="5526143at2"/>
<feature type="compositionally biased region" description="Polar residues" evidence="1">
    <location>
        <begin position="270"/>
        <end position="279"/>
    </location>
</feature>
<evidence type="ECO:0000313" key="3">
    <source>
        <dbReference type="EMBL" id="ATB28209.1"/>
    </source>
</evidence>
<gene>
    <name evidence="3" type="ORF">MEBOL_001655</name>
</gene>
<reference evidence="3 4" key="1">
    <citation type="submission" date="2017-06" db="EMBL/GenBank/DDBJ databases">
        <authorList>
            <person name="Kim H.J."/>
            <person name="Triplett B.A."/>
        </authorList>
    </citation>
    <scope>NUCLEOTIDE SEQUENCE [LARGE SCALE GENOMIC DNA]</scope>
    <source>
        <strain evidence="3 4">DSM 14713</strain>
    </source>
</reference>
<evidence type="ECO:0000313" key="4">
    <source>
        <dbReference type="Proteomes" id="UP000217289"/>
    </source>
</evidence>
<evidence type="ECO:0000256" key="2">
    <source>
        <dbReference type="SAM" id="SignalP"/>
    </source>
</evidence>
<feature type="chain" id="PRO_5013304256" description="Lipoprotein" evidence="2">
    <location>
        <begin position="26"/>
        <end position="493"/>
    </location>
</feature>
<dbReference type="Proteomes" id="UP000217289">
    <property type="component" value="Chromosome"/>
</dbReference>